<dbReference type="SMART" id="SM00849">
    <property type="entry name" value="Lactamase_B"/>
    <property type="match status" value="1"/>
</dbReference>
<dbReference type="GO" id="GO:0046872">
    <property type="term" value="F:metal ion binding"/>
    <property type="evidence" value="ECO:0007669"/>
    <property type="project" value="UniProtKB-KW"/>
</dbReference>
<sequence>MKIIPLMEGAFSIDHTKRFVPFDVRHDDLQQRPVGSLLVEIQPFVVITDTDILLLDAGLGYRTRDGILQIQRNLSEAGINSMDVTKVLMSHLHKDHAGGIASKDPATGAYTLNFPSAEYYVQSRELAYALEKGAPSYIAEELHPLEGTDRVVLLDADEGTIGPSIRFKVTGGHSPFHQVFWIEEGGQTVFFGGDDAPQLSQMKNRFIAKYDYDGKKCMELRRQWWQEGGEKHWTFLFYHDVKYPIVQSGTNNS</sequence>
<dbReference type="OrthoDB" id="9802897at2"/>
<protein>
    <submittedName>
        <fullName evidence="6">Glyoxylase-like metal-dependent hydrolase (Beta-lactamase superfamily II)</fullName>
    </submittedName>
</protein>
<evidence type="ECO:0000313" key="6">
    <source>
        <dbReference type="EMBL" id="TDX00117.1"/>
    </source>
</evidence>
<dbReference type="PANTHER" id="PTHR42978:SF6">
    <property type="entry name" value="QUORUM-QUENCHING LACTONASE YTNP-RELATED"/>
    <property type="match status" value="1"/>
</dbReference>
<dbReference type="PANTHER" id="PTHR42978">
    <property type="entry name" value="QUORUM-QUENCHING LACTONASE YTNP-RELATED-RELATED"/>
    <property type="match status" value="1"/>
</dbReference>
<evidence type="ECO:0000256" key="1">
    <source>
        <dbReference type="ARBA" id="ARBA00007749"/>
    </source>
</evidence>
<evidence type="ECO:0000256" key="3">
    <source>
        <dbReference type="ARBA" id="ARBA00022801"/>
    </source>
</evidence>
<dbReference type="Proteomes" id="UP000294498">
    <property type="component" value="Unassembled WGS sequence"/>
</dbReference>
<keyword evidence="2" id="KW-0479">Metal-binding</keyword>
<keyword evidence="7" id="KW-1185">Reference proteome</keyword>
<dbReference type="AlphaFoldDB" id="A0A4R8DRX6"/>
<proteinExistence type="inferred from homology"/>
<reference evidence="6 7" key="1">
    <citation type="submission" date="2019-03" db="EMBL/GenBank/DDBJ databases">
        <title>Genomic Encyclopedia of Type Strains, Phase IV (KMG-IV): sequencing the most valuable type-strain genomes for metagenomic binning, comparative biology and taxonomic classification.</title>
        <authorList>
            <person name="Goeker M."/>
        </authorList>
    </citation>
    <scope>NUCLEOTIDE SEQUENCE [LARGE SCALE GENOMIC DNA]</scope>
    <source>
        <strain evidence="6 7">DSM 100059</strain>
    </source>
</reference>
<evidence type="ECO:0000313" key="7">
    <source>
        <dbReference type="Proteomes" id="UP000294498"/>
    </source>
</evidence>
<name>A0A4R8DRX6_9BACT</name>
<evidence type="ECO:0000256" key="2">
    <source>
        <dbReference type="ARBA" id="ARBA00022723"/>
    </source>
</evidence>
<evidence type="ECO:0000259" key="5">
    <source>
        <dbReference type="SMART" id="SM00849"/>
    </source>
</evidence>
<dbReference type="InterPro" id="IPR036866">
    <property type="entry name" value="RibonucZ/Hydroxyglut_hydro"/>
</dbReference>
<comment type="similarity">
    <text evidence="1">Belongs to the metallo-beta-lactamase superfamily.</text>
</comment>
<dbReference type="Gene3D" id="3.60.15.10">
    <property type="entry name" value="Ribonuclease Z/Hydroxyacylglutathione hydrolase-like"/>
    <property type="match status" value="1"/>
</dbReference>
<dbReference type="InterPro" id="IPR051013">
    <property type="entry name" value="MBL_superfamily_lactonases"/>
</dbReference>
<dbReference type="RefSeq" id="WP_133991402.1">
    <property type="nucleotide sequence ID" value="NZ_SODV01000001.1"/>
</dbReference>
<dbReference type="Pfam" id="PF00753">
    <property type="entry name" value="Lactamase_B"/>
    <property type="match status" value="1"/>
</dbReference>
<keyword evidence="3 6" id="KW-0378">Hydrolase</keyword>
<comment type="caution">
    <text evidence="6">The sequence shown here is derived from an EMBL/GenBank/DDBJ whole genome shotgun (WGS) entry which is preliminary data.</text>
</comment>
<accession>A0A4R8DRX6</accession>
<organism evidence="6 7">
    <name type="scientific">Dinghuibacter silviterrae</name>
    <dbReference type="NCBI Taxonomy" id="1539049"/>
    <lineage>
        <taxon>Bacteria</taxon>
        <taxon>Pseudomonadati</taxon>
        <taxon>Bacteroidota</taxon>
        <taxon>Chitinophagia</taxon>
        <taxon>Chitinophagales</taxon>
        <taxon>Chitinophagaceae</taxon>
        <taxon>Dinghuibacter</taxon>
    </lineage>
</organism>
<dbReference type="InterPro" id="IPR001279">
    <property type="entry name" value="Metallo-B-lactamas"/>
</dbReference>
<evidence type="ECO:0000256" key="4">
    <source>
        <dbReference type="ARBA" id="ARBA00022833"/>
    </source>
</evidence>
<dbReference type="GO" id="GO:0016787">
    <property type="term" value="F:hydrolase activity"/>
    <property type="evidence" value="ECO:0007669"/>
    <property type="project" value="UniProtKB-KW"/>
</dbReference>
<keyword evidence="4" id="KW-0862">Zinc</keyword>
<dbReference type="EMBL" id="SODV01000001">
    <property type="protein sequence ID" value="TDX00117.1"/>
    <property type="molecule type" value="Genomic_DNA"/>
</dbReference>
<gene>
    <name evidence="6" type="ORF">EDB95_1134</name>
</gene>
<feature type="domain" description="Metallo-beta-lactamase" evidence="5">
    <location>
        <begin position="41"/>
        <end position="239"/>
    </location>
</feature>
<dbReference type="SUPFAM" id="SSF56281">
    <property type="entry name" value="Metallo-hydrolase/oxidoreductase"/>
    <property type="match status" value="1"/>
</dbReference>